<protein>
    <submittedName>
        <fullName evidence="2">Glycosyltransferase family 4 protein</fullName>
    </submittedName>
</protein>
<accession>A0AAX3E768</accession>
<dbReference type="Proteomes" id="UP001156196">
    <property type="component" value="Chromosome"/>
</dbReference>
<sequence>MHISEWNLGRYRHKILIAHRHYLDFETFTVTTPLPDRPALVGYIGRLSGEKGVQHFVQALPAILSDRQDLRVLIGGDGQLKETIEATLQEQGVSASVELPGWISHDDLPRYLNQLRLLVLPSYTEGLPNIMLEAMACGTPVLATPVGAVPDVIVDGVTGFIMENNSLECIAENVNRALNSPDLERIAEDGRRFVEEHFTFERVVARWKEVLEEV</sequence>
<name>A0AAX3E768_9EURY</name>
<dbReference type="Pfam" id="PF00534">
    <property type="entry name" value="Glycos_transf_1"/>
    <property type="match status" value="1"/>
</dbReference>
<dbReference type="GeneID" id="58787947"/>
<dbReference type="CDD" id="cd03801">
    <property type="entry name" value="GT4_PimA-like"/>
    <property type="match status" value="1"/>
</dbReference>
<evidence type="ECO:0000313" key="2">
    <source>
        <dbReference type="EMBL" id="UYU18063.1"/>
    </source>
</evidence>
<dbReference type="RefSeq" id="WP_052291848.1">
    <property type="nucleotide sequence ID" value="NZ_CP109831.1"/>
</dbReference>
<dbReference type="AlphaFoldDB" id="A0AAX3E768"/>
<dbReference type="EMBL" id="CP109831">
    <property type="protein sequence ID" value="UYU18063.1"/>
    <property type="molecule type" value="Genomic_DNA"/>
</dbReference>
<feature type="domain" description="Glycosyl transferase family 1" evidence="1">
    <location>
        <begin position="31"/>
        <end position="189"/>
    </location>
</feature>
<dbReference type="PANTHER" id="PTHR12526">
    <property type="entry name" value="GLYCOSYLTRANSFERASE"/>
    <property type="match status" value="1"/>
</dbReference>
<dbReference type="GO" id="GO:0016757">
    <property type="term" value="F:glycosyltransferase activity"/>
    <property type="evidence" value="ECO:0007669"/>
    <property type="project" value="InterPro"/>
</dbReference>
<organism evidence="2 3">
    <name type="scientific">Methanoculleus submarinus</name>
    <dbReference type="NCBI Taxonomy" id="204050"/>
    <lineage>
        <taxon>Archaea</taxon>
        <taxon>Methanobacteriati</taxon>
        <taxon>Methanobacteriota</taxon>
        <taxon>Stenosarchaea group</taxon>
        <taxon>Methanomicrobia</taxon>
        <taxon>Methanomicrobiales</taxon>
        <taxon>Methanomicrobiaceae</taxon>
        <taxon>Methanoculleus</taxon>
    </lineage>
</organism>
<proteinExistence type="predicted"/>
<dbReference type="SUPFAM" id="SSF53756">
    <property type="entry name" value="UDP-Glycosyltransferase/glycogen phosphorylase"/>
    <property type="match status" value="1"/>
</dbReference>
<keyword evidence="3" id="KW-1185">Reference proteome</keyword>
<dbReference type="InterPro" id="IPR001296">
    <property type="entry name" value="Glyco_trans_1"/>
</dbReference>
<gene>
    <name evidence="2" type="ORF">OH143_10185</name>
</gene>
<evidence type="ECO:0000313" key="3">
    <source>
        <dbReference type="Proteomes" id="UP001156196"/>
    </source>
</evidence>
<dbReference type="GeneID" id="76731263"/>
<evidence type="ECO:0000259" key="1">
    <source>
        <dbReference type="Pfam" id="PF00534"/>
    </source>
</evidence>
<dbReference type="Gene3D" id="3.40.50.2000">
    <property type="entry name" value="Glycogen Phosphorylase B"/>
    <property type="match status" value="2"/>
</dbReference>
<reference evidence="2" key="1">
    <citation type="submission" date="2022-10" db="EMBL/GenBank/DDBJ databases">
        <title>Complete genome of Methanoculleus submarinus DSM 15122.</title>
        <authorList>
            <person name="Chen S.-C."/>
            <person name="Lai S.-J."/>
            <person name="You Y.-T."/>
        </authorList>
    </citation>
    <scope>NUCLEOTIDE SEQUENCE</scope>
    <source>
        <strain evidence="2">DSM 15122</strain>
    </source>
</reference>
<dbReference type="KEGG" id="msum:OH143_10185"/>